<feature type="transmembrane region" description="Helical" evidence="5">
    <location>
        <begin position="20"/>
        <end position="44"/>
    </location>
</feature>
<feature type="transmembrane region" description="Helical" evidence="5">
    <location>
        <begin position="80"/>
        <end position="102"/>
    </location>
</feature>
<gene>
    <name evidence="6" type="ORF">WG617_00025</name>
</gene>
<organism evidence="6 7">
    <name type="scientific">Mycoplasmopsis felifaucium</name>
    <dbReference type="NCBI Taxonomy" id="35768"/>
    <lineage>
        <taxon>Bacteria</taxon>
        <taxon>Bacillati</taxon>
        <taxon>Mycoplasmatota</taxon>
        <taxon>Mycoplasmoidales</taxon>
        <taxon>Metamycoplasmataceae</taxon>
        <taxon>Mycoplasmopsis</taxon>
    </lineage>
</organism>
<comment type="subcellular location">
    <subcellularLocation>
        <location evidence="1">Membrane</location>
        <topology evidence="1">Multi-pass membrane protein</topology>
    </subcellularLocation>
</comment>
<evidence type="ECO:0000256" key="1">
    <source>
        <dbReference type="ARBA" id="ARBA00004141"/>
    </source>
</evidence>
<evidence type="ECO:0000313" key="7">
    <source>
        <dbReference type="Proteomes" id="UP001477443"/>
    </source>
</evidence>
<evidence type="ECO:0000256" key="5">
    <source>
        <dbReference type="SAM" id="Phobius"/>
    </source>
</evidence>
<feature type="transmembrane region" description="Helical" evidence="5">
    <location>
        <begin position="146"/>
        <end position="164"/>
    </location>
</feature>
<protein>
    <submittedName>
        <fullName evidence="6">PQ-loop domain-containing transporter</fullName>
    </submittedName>
</protein>
<keyword evidence="3 5" id="KW-1133">Transmembrane helix</keyword>
<evidence type="ECO:0000256" key="4">
    <source>
        <dbReference type="ARBA" id="ARBA00023136"/>
    </source>
</evidence>
<evidence type="ECO:0000256" key="3">
    <source>
        <dbReference type="ARBA" id="ARBA00022989"/>
    </source>
</evidence>
<proteinExistence type="predicted"/>
<evidence type="ECO:0000313" key="6">
    <source>
        <dbReference type="EMBL" id="WXL29038.1"/>
    </source>
</evidence>
<accession>A0ABZ2RPS4</accession>
<keyword evidence="4 5" id="KW-0472">Membrane</keyword>
<keyword evidence="7" id="KW-1185">Reference proteome</keyword>
<keyword evidence="2 5" id="KW-0812">Transmembrane</keyword>
<reference evidence="6" key="1">
    <citation type="submission" date="2024-03" db="EMBL/GenBank/DDBJ databases">
        <title>Complete genome sequence of Mycoplasma felifaucium Z921 isolated from the trachea of a cheetah.</title>
        <authorList>
            <person name="Spergser J."/>
        </authorList>
    </citation>
    <scope>NUCLEOTIDE SEQUENCE [LARGE SCALE GENOMIC DNA]</scope>
    <source>
        <strain evidence="6">Z921</strain>
    </source>
</reference>
<feature type="transmembrane region" description="Helical" evidence="5">
    <location>
        <begin position="176"/>
        <end position="199"/>
    </location>
</feature>
<feature type="transmembrane region" description="Helical" evidence="5">
    <location>
        <begin position="114"/>
        <end position="134"/>
    </location>
</feature>
<dbReference type="PROSITE" id="PS51257">
    <property type="entry name" value="PROKAR_LIPOPROTEIN"/>
    <property type="match status" value="1"/>
</dbReference>
<dbReference type="Gene3D" id="1.20.1280.290">
    <property type="match status" value="2"/>
</dbReference>
<dbReference type="Proteomes" id="UP001477443">
    <property type="component" value="Chromosome"/>
</dbReference>
<evidence type="ECO:0000256" key="2">
    <source>
        <dbReference type="ARBA" id="ARBA00022692"/>
    </source>
</evidence>
<dbReference type="EMBL" id="CP148067">
    <property type="protein sequence ID" value="WXL29038.1"/>
    <property type="molecule type" value="Genomic_DNA"/>
</dbReference>
<feature type="transmembrane region" description="Helical" evidence="5">
    <location>
        <begin position="211"/>
        <end position="234"/>
    </location>
</feature>
<dbReference type="InterPro" id="IPR006603">
    <property type="entry name" value="PQ-loop_rpt"/>
</dbReference>
<name>A0ABZ2RPS4_9BACT</name>
<feature type="transmembrane region" description="Helical" evidence="5">
    <location>
        <begin position="56"/>
        <end position="74"/>
    </location>
</feature>
<dbReference type="Pfam" id="PF04193">
    <property type="entry name" value="PQ-loop"/>
    <property type="match status" value="1"/>
</dbReference>
<sequence>MMNKIFNSFYINSNHPVSGWFIIICGFLGACMTIIIGLPQAIHLFKTKKAGLVKYYSFWIFFIGILGWIAIGAFDPTQKIFILVIANILCGSIYIFVLWLIYRYSSDANRRNKQWIVLAVASVSMILITIAAIIGLAKPELKTPSLLQTIFGQIIPILTTFAFLPQVLKSIESKDFSGMSLGMVIVFVVANVFWCGYWMSFIFNNGTQPQYLSAITWQVISLLLYVLVLVLMLLNKNKTTVLKVNQEQEPFVELNGR</sequence>